<dbReference type="PRINTS" id="PR00605">
    <property type="entry name" value="CYTCHROMECIC"/>
</dbReference>
<evidence type="ECO:0000256" key="14">
    <source>
        <dbReference type="ARBA" id="ARBA00022989"/>
    </source>
</evidence>
<evidence type="ECO:0000256" key="7">
    <source>
        <dbReference type="ARBA" id="ARBA00022617"/>
    </source>
</evidence>
<evidence type="ECO:0000256" key="12">
    <source>
        <dbReference type="ARBA" id="ARBA00022781"/>
    </source>
</evidence>
<dbReference type="Pfam" id="PF13442">
    <property type="entry name" value="Cytochrome_CBB3"/>
    <property type="match status" value="2"/>
</dbReference>
<dbReference type="Gene3D" id="1.10.760.10">
    <property type="entry name" value="Cytochrome c-like domain"/>
    <property type="match status" value="2"/>
</dbReference>
<evidence type="ECO:0000256" key="20">
    <source>
        <dbReference type="PIRSR" id="PIRSR000006-1"/>
    </source>
</evidence>
<keyword evidence="17 19" id="KW-0406">Ion transport</keyword>
<keyword evidence="15 19" id="KW-0560">Oxidoreductase</keyword>
<evidence type="ECO:0000256" key="18">
    <source>
        <dbReference type="ARBA" id="ARBA00023136"/>
    </source>
</evidence>
<keyword evidence="8 19" id="KW-0679">Respiratory chain</keyword>
<keyword evidence="11" id="KW-0677">Repeat</keyword>
<dbReference type="Pfam" id="PF14715">
    <property type="entry name" value="FixP_N"/>
    <property type="match status" value="1"/>
</dbReference>
<feature type="binding site" description="covalent" evidence="21">
    <location>
        <position position="139"/>
    </location>
    <ligand>
        <name>heme c</name>
        <dbReference type="ChEBI" id="CHEBI:61717"/>
        <label>1</label>
    </ligand>
</feature>
<evidence type="ECO:0000256" key="5">
    <source>
        <dbReference type="ARBA" id="ARBA00022475"/>
    </source>
</evidence>
<dbReference type="GO" id="GO:0009055">
    <property type="term" value="F:electron transfer activity"/>
    <property type="evidence" value="ECO:0007669"/>
    <property type="project" value="InterPro"/>
</dbReference>
<dbReference type="GO" id="GO:0005506">
    <property type="term" value="F:iron ion binding"/>
    <property type="evidence" value="ECO:0007669"/>
    <property type="project" value="InterPro"/>
</dbReference>
<dbReference type="Gene3D" id="6.10.280.130">
    <property type="match status" value="1"/>
</dbReference>
<feature type="binding site" description="axial binding residue" evidence="20">
    <location>
        <position position="226"/>
    </location>
    <ligand>
        <name>heme c</name>
        <dbReference type="ChEBI" id="CHEBI:61717"/>
        <label>2</label>
    </ligand>
    <ligandPart>
        <name>Fe</name>
        <dbReference type="ChEBI" id="CHEBI:18248"/>
    </ligandPart>
</feature>
<accession>A0AA51RT57</accession>
<evidence type="ECO:0000256" key="21">
    <source>
        <dbReference type="PIRSR" id="PIRSR000006-2"/>
    </source>
</evidence>
<dbReference type="GO" id="GO:0020037">
    <property type="term" value="F:heme binding"/>
    <property type="evidence" value="ECO:0007669"/>
    <property type="project" value="InterPro"/>
</dbReference>
<comment type="cofactor">
    <cofactor evidence="19 21">
        <name>heme c</name>
        <dbReference type="ChEBI" id="CHEBI:61717"/>
    </cofactor>
    <text evidence="19 21">Binds 2 heme C groups per subunit.</text>
</comment>
<dbReference type="GO" id="GO:1902600">
    <property type="term" value="P:proton transmembrane transport"/>
    <property type="evidence" value="ECO:0007669"/>
    <property type="project" value="UniProtKB-KW"/>
</dbReference>
<keyword evidence="10 19" id="KW-0479">Metal-binding</keyword>
<dbReference type="InterPro" id="IPR004678">
    <property type="entry name" value="Cyt_c_oxidase_cbb3_su3"/>
</dbReference>
<comment type="similarity">
    <text evidence="3 19">Belongs to the CcoP / FixP family.</text>
</comment>
<dbReference type="Proteomes" id="UP001239782">
    <property type="component" value="Chromosome"/>
</dbReference>
<feature type="transmembrane region" description="Helical" evidence="22">
    <location>
        <begin position="7"/>
        <end position="26"/>
    </location>
</feature>
<evidence type="ECO:0000256" key="6">
    <source>
        <dbReference type="ARBA" id="ARBA00022519"/>
    </source>
</evidence>
<evidence type="ECO:0000256" key="1">
    <source>
        <dbReference type="ARBA" id="ARBA00004533"/>
    </source>
</evidence>
<dbReference type="PANTHER" id="PTHR33751:SF1">
    <property type="entry name" value="CBB3-TYPE CYTOCHROME C OXIDASE SUBUNIT FIXP"/>
    <property type="match status" value="1"/>
</dbReference>
<evidence type="ECO:0000256" key="3">
    <source>
        <dbReference type="ARBA" id="ARBA00006113"/>
    </source>
</evidence>
<dbReference type="InterPro" id="IPR038414">
    <property type="entry name" value="CcoP_N_sf"/>
</dbReference>
<keyword evidence="5 19" id="KW-1003">Cell membrane</keyword>
<keyword evidence="18 19" id="KW-0472">Membrane</keyword>
<feature type="binding site" description="covalent" evidence="21">
    <location>
        <position position="222"/>
    </location>
    <ligand>
        <name>heme c</name>
        <dbReference type="ChEBI" id="CHEBI:61717"/>
        <label>2</label>
    </ligand>
</feature>
<comment type="subunit">
    <text evidence="19">Component of the cbb3-type cytochrome c oxidase.</text>
</comment>
<dbReference type="AlphaFoldDB" id="A0AA51RT57"/>
<evidence type="ECO:0000256" key="11">
    <source>
        <dbReference type="ARBA" id="ARBA00022737"/>
    </source>
</evidence>
<proteinExistence type="inferred from homology"/>
<evidence type="ECO:0000256" key="13">
    <source>
        <dbReference type="ARBA" id="ARBA00022982"/>
    </source>
</evidence>
<keyword evidence="4 19" id="KW-0813">Transport</keyword>
<dbReference type="EMBL" id="CP133548">
    <property type="protein sequence ID" value="WMS87151.1"/>
    <property type="molecule type" value="Genomic_DNA"/>
</dbReference>
<comment type="function">
    <text evidence="19">C-type cytochrome. Part of the cbb3-type cytochrome c oxidase complex.</text>
</comment>
<keyword evidence="6 19" id="KW-0997">Cell inner membrane</keyword>
<keyword evidence="16 19" id="KW-0408">Iron</keyword>
<dbReference type="PANTHER" id="PTHR33751">
    <property type="entry name" value="CBB3-TYPE CYTOCHROME C OXIDASE SUBUNIT FIXP"/>
    <property type="match status" value="1"/>
</dbReference>
<evidence type="ECO:0000256" key="19">
    <source>
        <dbReference type="PIRNR" id="PIRNR000006"/>
    </source>
</evidence>
<comment type="pathway">
    <text evidence="2 19">Energy metabolism; oxidative phosphorylation.</text>
</comment>
<evidence type="ECO:0000256" key="15">
    <source>
        <dbReference type="ARBA" id="ARBA00023002"/>
    </source>
</evidence>
<dbReference type="GO" id="GO:0016491">
    <property type="term" value="F:oxidoreductase activity"/>
    <property type="evidence" value="ECO:0007669"/>
    <property type="project" value="UniProtKB-KW"/>
</dbReference>
<dbReference type="NCBIfam" id="TIGR00782">
    <property type="entry name" value="ccoP"/>
    <property type="match status" value="1"/>
</dbReference>
<feature type="binding site" description="axial binding residue" evidence="20">
    <location>
        <position position="179"/>
    </location>
    <ligand>
        <name>heme c</name>
        <dbReference type="ChEBI" id="CHEBI:61717"/>
        <label>2</label>
    </ligand>
    <ligandPart>
        <name>Fe</name>
        <dbReference type="ChEBI" id="CHEBI:18248"/>
    </ligandPart>
</feature>
<dbReference type="InterPro" id="IPR050597">
    <property type="entry name" value="Cytochrome_c_Oxidase_Subunit"/>
</dbReference>
<dbReference type="KEGG" id="plei:Q9312_18245"/>
<name>A0AA51RT57_9GAMM</name>
<keyword evidence="12 19" id="KW-0375">Hydrogen ion transport</keyword>
<dbReference type="InterPro" id="IPR032858">
    <property type="entry name" value="CcoP_N"/>
</dbReference>
<keyword evidence="9 22" id="KW-0812">Transmembrane</keyword>
<keyword evidence="14 22" id="KW-1133">Transmembrane helix</keyword>
<dbReference type="InterPro" id="IPR009056">
    <property type="entry name" value="Cyt_c-like_dom"/>
</dbReference>
<evidence type="ECO:0000259" key="23">
    <source>
        <dbReference type="PROSITE" id="PS51007"/>
    </source>
</evidence>
<feature type="binding site" description="axial binding residue" evidence="20">
    <location>
        <position position="140"/>
    </location>
    <ligand>
        <name>heme c</name>
        <dbReference type="ChEBI" id="CHEBI:61717"/>
        <label>1</label>
    </ligand>
    <ligandPart>
        <name>Fe</name>
        <dbReference type="ChEBI" id="CHEBI:18248"/>
    </ligandPart>
</feature>
<dbReference type="SUPFAM" id="SSF46626">
    <property type="entry name" value="Cytochrome c"/>
    <property type="match status" value="2"/>
</dbReference>
<reference evidence="24 25" key="1">
    <citation type="submission" date="2023-08" db="EMBL/GenBank/DDBJ databases">
        <title>Pleionea litopenaei sp. nov., isolated from stomach of juvenile Litopenaeus vannamei.</title>
        <authorList>
            <person name="Rho A.M."/>
            <person name="Hwang C.Y."/>
        </authorList>
    </citation>
    <scope>NUCLEOTIDE SEQUENCE [LARGE SCALE GENOMIC DNA]</scope>
    <source>
        <strain evidence="24 25">HL-JVS1</strain>
    </source>
</reference>
<dbReference type="GO" id="GO:0005886">
    <property type="term" value="C:plasma membrane"/>
    <property type="evidence" value="ECO:0007669"/>
    <property type="project" value="UniProtKB-SubCell"/>
</dbReference>
<evidence type="ECO:0000256" key="17">
    <source>
        <dbReference type="ARBA" id="ARBA00023065"/>
    </source>
</evidence>
<feature type="binding site" description="covalent" evidence="21">
    <location>
        <position position="136"/>
    </location>
    <ligand>
        <name>heme c</name>
        <dbReference type="ChEBI" id="CHEBI:61717"/>
        <label>1</label>
    </ligand>
</feature>
<feature type="transmembrane region" description="Helical" evidence="22">
    <location>
        <begin position="55"/>
        <end position="74"/>
    </location>
</feature>
<keyword evidence="13 19" id="KW-0249">Electron transport</keyword>
<evidence type="ECO:0000256" key="10">
    <source>
        <dbReference type="ARBA" id="ARBA00022723"/>
    </source>
</evidence>
<comment type="subcellular location">
    <subcellularLocation>
        <location evidence="1 19">Cell inner membrane</location>
    </subcellularLocation>
</comment>
<evidence type="ECO:0000313" key="25">
    <source>
        <dbReference type="Proteomes" id="UP001239782"/>
    </source>
</evidence>
<keyword evidence="25" id="KW-1185">Reference proteome</keyword>
<dbReference type="PIRSF" id="PIRSF000006">
    <property type="entry name" value="Cbb3-Cox_fixP"/>
    <property type="match status" value="1"/>
</dbReference>
<feature type="binding site" description="covalent" evidence="21">
    <location>
        <position position="225"/>
    </location>
    <ligand>
        <name>heme c</name>
        <dbReference type="ChEBI" id="CHEBI:61717"/>
        <label>2</label>
    </ligand>
</feature>
<organism evidence="24 25">
    <name type="scientific">Pleionea litopenaei</name>
    <dbReference type="NCBI Taxonomy" id="3070815"/>
    <lineage>
        <taxon>Bacteria</taxon>
        <taxon>Pseudomonadati</taxon>
        <taxon>Pseudomonadota</taxon>
        <taxon>Gammaproteobacteria</taxon>
        <taxon>Oceanospirillales</taxon>
        <taxon>Pleioneaceae</taxon>
        <taxon>Pleionea</taxon>
    </lineage>
</organism>
<evidence type="ECO:0000256" key="16">
    <source>
        <dbReference type="ARBA" id="ARBA00023004"/>
    </source>
</evidence>
<dbReference type="RefSeq" id="WP_309202290.1">
    <property type="nucleotide sequence ID" value="NZ_CP133548.1"/>
</dbReference>
<evidence type="ECO:0000256" key="22">
    <source>
        <dbReference type="SAM" id="Phobius"/>
    </source>
</evidence>
<sequence>MSNFWSWWIIIITAIIIVGSFVVLHLTRKMEDNGEETTGHVYDGIEEYNNPLPKWWLNMFYITLIFSIGYLILYPGLGSYKGYYNWTQESSWEEEVAQAEELYGPVFAQYQNTPIPQLIKDEKAMDIGRRLFLNVCAACHGSDASGAPGFPNLTDNDWLYGGTPEKIVETLQNGRQGMMIAFGEQLNEEQISQLTSYVASLSGMSAPEKEIQAGEKLFAANCVACHGADAKGNQMLGAPNLTDDVWLYGRSRKVIARTIRNGRNGNMPAHQEILGDAKLHLVAAYVYSLSNQ</sequence>
<evidence type="ECO:0000313" key="24">
    <source>
        <dbReference type="EMBL" id="WMS87151.1"/>
    </source>
</evidence>
<dbReference type="InterPro" id="IPR036909">
    <property type="entry name" value="Cyt_c-like_dom_sf"/>
</dbReference>
<evidence type="ECO:0000256" key="2">
    <source>
        <dbReference type="ARBA" id="ARBA00004673"/>
    </source>
</evidence>
<dbReference type="InterPro" id="IPR008168">
    <property type="entry name" value="Cyt_C_IC"/>
</dbReference>
<feature type="binding site" description="axial binding residue" evidence="20">
    <location>
        <position position="267"/>
    </location>
    <ligand>
        <name>heme c</name>
        <dbReference type="ChEBI" id="CHEBI:61717"/>
        <label>1</label>
    </ligand>
    <ligandPart>
        <name>Fe</name>
        <dbReference type="ChEBI" id="CHEBI:18248"/>
    </ligandPart>
</feature>
<evidence type="ECO:0000256" key="8">
    <source>
        <dbReference type="ARBA" id="ARBA00022660"/>
    </source>
</evidence>
<feature type="domain" description="Cytochrome c" evidence="23">
    <location>
        <begin position="123"/>
        <end position="202"/>
    </location>
</feature>
<gene>
    <name evidence="24" type="primary">ccoP</name>
    <name evidence="24" type="ORF">Q9312_18245</name>
</gene>
<feature type="domain" description="Cytochrome c" evidence="23">
    <location>
        <begin position="209"/>
        <end position="290"/>
    </location>
</feature>
<keyword evidence="7 19" id="KW-0349">Heme</keyword>
<protein>
    <recommendedName>
        <fullName evidence="19">Cbb3-type cytochrome c oxidase subunit</fullName>
    </recommendedName>
</protein>
<evidence type="ECO:0000256" key="9">
    <source>
        <dbReference type="ARBA" id="ARBA00022692"/>
    </source>
</evidence>
<dbReference type="PROSITE" id="PS51007">
    <property type="entry name" value="CYTC"/>
    <property type="match status" value="2"/>
</dbReference>
<evidence type="ECO:0000256" key="4">
    <source>
        <dbReference type="ARBA" id="ARBA00022448"/>
    </source>
</evidence>